<dbReference type="Gene3D" id="3.40.50.150">
    <property type="entry name" value="Vaccinia Virus protein VP39"/>
    <property type="match status" value="1"/>
</dbReference>
<name>A0A1Y3CAW0_9GAMM</name>
<comment type="caution">
    <text evidence="2">The sequence shown here is derived from an EMBL/GenBank/DDBJ whole genome shotgun (WGS) entry which is preliminary data.</text>
</comment>
<dbReference type="EMBL" id="NEGB01000007">
    <property type="protein sequence ID" value="OTG64187.1"/>
    <property type="molecule type" value="Genomic_DNA"/>
</dbReference>
<gene>
    <name evidence="2" type="ORF">B9T28_11695</name>
</gene>
<evidence type="ECO:0000313" key="2">
    <source>
        <dbReference type="EMBL" id="OTG64187.1"/>
    </source>
</evidence>
<protein>
    <submittedName>
        <fullName evidence="2">SAM-dependent methyltransferase</fullName>
    </submittedName>
</protein>
<feature type="domain" description="Methyltransferase" evidence="1">
    <location>
        <begin position="68"/>
        <end position="159"/>
    </location>
</feature>
<sequence length="275" mass="31744">MKWLQAFRKKLPTHKYAINAKLLGDSAECAWSNLGFWDAATVSYPQACQQLADQLAQAVALNSNDQLLDLGCGQGASLKYWLEHYHIQTLSAVELQFECVEHIQTYFSDSVSIYQQSFLNLNLMPFHGEFDVVLCIDAAYHSRLNSFLSSVSTVLNVKGRLGFHYLMWSEQAQNLNWMQQKKYQYLLKAADVNVLNLARQHKYVTTLMQHDFEQIEIIDISQHVLDGFSDYFQTIMNSGQNNQMDFLKIRMTAWLCKKLYQDGIVRYVQISAVKK</sequence>
<organism evidence="2 3">
    <name type="scientific">Acinetobacter silvestris</name>
    <dbReference type="NCBI Taxonomy" id="1977882"/>
    <lineage>
        <taxon>Bacteria</taxon>
        <taxon>Pseudomonadati</taxon>
        <taxon>Pseudomonadota</taxon>
        <taxon>Gammaproteobacteria</taxon>
        <taxon>Moraxellales</taxon>
        <taxon>Moraxellaceae</taxon>
        <taxon>Acinetobacter</taxon>
    </lineage>
</organism>
<dbReference type="OrthoDB" id="6710536at2"/>
<dbReference type="GO" id="GO:0008168">
    <property type="term" value="F:methyltransferase activity"/>
    <property type="evidence" value="ECO:0007669"/>
    <property type="project" value="UniProtKB-KW"/>
</dbReference>
<dbReference type="CDD" id="cd02440">
    <property type="entry name" value="AdoMet_MTases"/>
    <property type="match status" value="1"/>
</dbReference>
<dbReference type="GO" id="GO:0032259">
    <property type="term" value="P:methylation"/>
    <property type="evidence" value="ECO:0007669"/>
    <property type="project" value="UniProtKB-KW"/>
</dbReference>
<dbReference type="STRING" id="1977882.B9T28_11695"/>
<dbReference type="Pfam" id="PF13649">
    <property type="entry name" value="Methyltransf_25"/>
    <property type="match status" value="1"/>
</dbReference>
<proteinExistence type="predicted"/>
<dbReference type="AlphaFoldDB" id="A0A1Y3CAW0"/>
<dbReference type="RefSeq" id="WP_086204169.1">
    <property type="nucleotide sequence ID" value="NZ_NEGB01000007.1"/>
</dbReference>
<keyword evidence="2" id="KW-0489">Methyltransferase</keyword>
<evidence type="ECO:0000313" key="3">
    <source>
        <dbReference type="Proteomes" id="UP000242765"/>
    </source>
</evidence>
<reference evidence="2 3" key="1">
    <citation type="submission" date="2017-04" db="EMBL/GenBank/DDBJ databases">
        <title>High diversity of culturable Acinetobacter species in natural soil and water ecosystems.</title>
        <authorList>
            <person name="Nemec A."/>
            <person name="Radolfova-Krizova L."/>
        </authorList>
    </citation>
    <scope>NUCLEOTIDE SEQUENCE [LARGE SCALE GENOMIC DNA]</scope>
    <source>
        <strain evidence="2 3">ANC 4999</strain>
    </source>
</reference>
<dbReference type="Proteomes" id="UP000242765">
    <property type="component" value="Unassembled WGS sequence"/>
</dbReference>
<keyword evidence="2" id="KW-0808">Transferase</keyword>
<evidence type="ECO:0000259" key="1">
    <source>
        <dbReference type="Pfam" id="PF13649"/>
    </source>
</evidence>
<dbReference type="InterPro" id="IPR041698">
    <property type="entry name" value="Methyltransf_25"/>
</dbReference>
<accession>A0A1Y3CAW0</accession>
<dbReference type="InterPro" id="IPR029063">
    <property type="entry name" value="SAM-dependent_MTases_sf"/>
</dbReference>
<dbReference type="SUPFAM" id="SSF53335">
    <property type="entry name" value="S-adenosyl-L-methionine-dependent methyltransferases"/>
    <property type="match status" value="1"/>
</dbReference>
<keyword evidence="3" id="KW-1185">Reference proteome</keyword>